<accession>A0A918VIR8</accession>
<sequence length="84" mass="9644">MSIKINLKDIQLAQLNPECVLLINRFIRALKAHDGTALKIQEKDILMQISEQAKRTDDDELAKMYKELKEKILVCVHADLAAKR</sequence>
<gene>
    <name evidence="1" type="ORF">GCM10008090_09210</name>
</gene>
<name>A0A918VIR8_9GAMM</name>
<dbReference type="EMBL" id="BMXA01000001">
    <property type="protein sequence ID" value="GHA02106.1"/>
    <property type="molecule type" value="Genomic_DNA"/>
</dbReference>
<protein>
    <submittedName>
        <fullName evidence="1">Uncharacterized protein</fullName>
    </submittedName>
</protein>
<organism evidence="1 2">
    <name type="scientific">Arenicella chitinivorans</name>
    <dbReference type="NCBI Taxonomy" id="1329800"/>
    <lineage>
        <taxon>Bacteria</taxon>
        <taxon>Pseudomonadati</taxon>
        <taxon>Pseudomonadota</taxon>
        <taxon>Gammaproteobacteria</taxon>
        <taxon>Arenicellales</taxon>
        <taxon>Arenicellaceae</taxon>
        <taxon>Arenicella</taxon>
    </lineage>
</organism>
<reference evidence="1" key="2">
    <citation type="submission" date="2020-09" db="EMBL/GenBank/DDBJ databases">
        <authorList>
            <person name="Sun Q."/>
            <person name="Kim S."/>
        </authorList>
    </citation>
    <scope>NUCLEOTIDE SEQUENCE</scope>
    <source>
        <strain evidence="1">KCTC 12711</strain>
    </source>
</reference>
<evidence type="ECO:0000313" key="2">
    <source>
        <dbReference type="Proteomes" id="UP000614811"/>
    </source>
</evidence>
<comment type="caution">
    <text evidence="1">The sequence shown here is derived from an EMBL/GenBank/DDBJ whole genome shotgun (WGS) entry which is preliminary data.</text>
</comment>
<proteinExistence type="predicted"/>
<keyword evidence="2" id="KW-1185">Reference proteome</keyword>
<dbReference type="Proteomes" id="UP000614811">
    <property type="component" value="Unassembled WGS sequence"/>
</dbReference>
<dbReference type="RefSeq" id="WP_189398812.1">
    <property type="nucleotide sequence ID" value="NZ_BMXA01000001.1"/>
</dbReference>
<evidence type="ECO:0000313" key="1">
    <source>
        <dbReference type="EMBL" id="GHA02106.1"/>
    </source>
</evidence>
<reference evidence="1" key="1">
    <citation type="journal article" date="2014" name="Int. J. Syst. Evol. Microbiol.">
        <title>Complete genome sequence of Corynebacterium casei LMG S-19264T (=DSM 44701T), isolated from a smear-ripened cheese.</title>
        <authorList>
            <consortium name="US DOE Joint Genome Institute (JGI-PGF)"/>
            <person name="Walter F."/>
            <person name="Albersmeier A."/>
            <person name="Kalinowski J."/>
            <person name="Ruckert C."/>
        </authorList>
    </citation>
    <scope>NUCLEOTIDE SEQUENCE</scope>
    <source>
        <strain evidence="1">KCTC 12711</strain>
    </source>
</reference>
<dbReference type="AlphaFoldDB" id="A0A918VIR8"/>